<evidence type="ECO:0000256" key="2">
    <source>
        <dbReference type="ARBA" id="ARBA00022989"/>
    </source>
</evidence>
<dbReference type="PANTHER" id="PTHR42910:SF1">
    <property type="entry name" value="MAJOR FACILITATOR SUPERFAMILY (MFS) PROFILE DOMAIN-CONTAINING PROTEIN"/>
    <property type="match status" value="1"/>
</dbReference>
<evidence type="ECO:0000256" key="4">
    <source>
        <dbReference type="SAM" id="Phobius"/>
    </source>
</evidence>
<evidence type="ECO:0000313" key="7">
    <source>
        <dbReference type="Proteomes" id="UP000057938"/>
    </source>
</evidence>
<keyword evidence="7" id="KW-1185">Reference proteome</keyword>
<feature type="transmembrane region" description="Helical" evidence="4">
    <location>
        <begin position="352"/>
        <end position="372"/>
    </location>
</feature>
<evidence type="ECO:0000259" key="5">
    <source>
        <dbReference type="PROSITE" id="PS50850"/>
    </source>
</evidence>
<dbReference type="PANTHER" id="PTHR42910">
    <property type="entry name" value="TRANSPORTER SCO4007-RELATED"/>
    <property type="match status" value="1"/>
</dbReference>
<dbReference type="InterPro" id="IPR011701">
    <property type="entry name" value="MFS"/>
</dbReference>
<dbReference type="GO" id="GO:0022857">
    <property type="term" value="F:transmembrane transporter activity"/>
    <property type="evidence" value="ECO:0007669"/>
    <property type="project" value="InterPro"/>
</dbReference>
<dbReference type="PROSITE" id="PS50850">
    <property type="entry name" value="MFS"/>
    <property type="match status" value="1"/>
</dbReference>
<gene>
    <name evidence="6" type="ORF">AMC99_01214</name>
</gene>
<proteinExistence type="predicted"/>
<evidence type="ECO:0000256" key="3">
    <source>
        <dbReference type="ARBA" id="ARBA00023136"/>
    </source>
</evidence>
<sequence>MGHDMTEKDAGEPAAGLSRGRELALAAITGATVANAYYIHPIISEVADGFGVSDAAIGVVPAFNQLALALGILLLLPLGDRFGNRNLSLIFASAQTAMLAVMAFARDFTLFVGASTLLGFVTIVPYLLPAYVSKRVPVERLGQATATLTVGIIIGILIARVGAGILTEHFGWRSVYIAAALIMLTITLSLPRVMEPARKTGRSEAKESYAALLVSIVPLLRQHPEVFLSGAIQALNFGIFLSVWLGLALHLTSDEMGYGVDTVGYLAGIAAVSIYFTPRIGRWADSMGPRKARFLIALVQFAAVALYYPLGWNLWLLIIPIIITNVVGPSIDVTSRMTFLSLDPGVRTRLMTAFIVMMFVGGGIASWAGTYAYEHAGWAGNSMLAIAMSVAVVVLSWVATRKGE</sequence>
<reference evidence="6 7" key="1">
    <citation type="submission" date="2015-09" db="EMBL/GenBank/DDBJ databases">
        <title>Complete genome sequence of a benzo[a]pyrene-degrading bacterium Altererythrobacter epoxidivorans CGMCC 1.7731T.</title>
        <authorList>
            <person name="Li Z."/>
            <person name="Cheng H."/>
            <person name="Huo Y."/>
            <person name="Xu X."/>
        </authorList>
    </citation>
    <scope>NUCLEOTIDE SEQUENCE [LARGE SCALE GENOMIC DNA]</scope>
    <source>
        <strain evidence="6 7">CGMCC 1.7731</strain>
    </source>
</reference>
<feature type="transmembrane region" description="Helical" evidence="4">
    <location>
        <begin position="263"/>
        <end position="280"/>
    </location>
</feature>
<dbReference type="Proteomes" id="UP000057938">
    <property type="component" value="Chromosome"/>
</dbReference>
<feature type="transmembrane region" description="Helical" evidence="4">
    <location>
        <begin position="226"/>
        <end position="251"/>
    </location>
</feature>
<accession>A0A0M4LUY9</accession>
<keyword evidence="2 4" id="KW-1133">Transmembrane helix</keyword>
<feature type="transmembrane region" description="Helical" evidence="4">
    <location>
        <begin position="55"/>
        <end position="75"/>
    </location>
</feature>
<feature type="transmembrane region" description="Helical" evidence="4">
    <location>
        <begin position="378"/>
        <end position="399"/>
    </location>
</feature>
<name>A0A0M4LUY9_9SPHN</name>
<dbReference type="STRING" id="361183.AMC99_01214"/>
<dbReference type="AlphaFoldDB" id="A0A0M4LUY9"/>
<keyword evidence="3 4" id="KW-0472">Membrane</keyword>
<dbReference type="Gene3D" id="1.20.1250.20">
    <property type="entry name" value="MFS general substrate transporter like domains"/>
    <property type="match status" value="1"/>
</dbReference>
<feature type="transmembrane region" description="Helical" evidence="4">
    <location>
        <begin position="87"/>
        <end position="105"/>
    </location>
</feature>
<organism evidence="6 7">
    <name type="scientific">Altererythrobacter epoxidivorans</name>
    <dbReference type="NCBI Taxonomy" id="361183"/>
    <lineage>
        <taxon>Bacteria</taxon>
        <taxon>Pseudomonadati</taxon>
        <taxon>Pseudomonadota</taxon>
        <taxon>Alphaproteobacteria</taxon>
        <taxon>Sphingomonadales</taxon>
        <taxon>Erythrobacteraceae</taxon>
        <taxon>Altererythrobacter</taxon>
    </lineage>
</organism>
<dbReference type="Pfam" id="PF07690">
    <property type="entry name" value="MFS_1"/>
    <property type="match status" value="1"/>
</dbReference>
<dbReference type="InterPro" id="IPR020846">
    <property type="entry name" value="MFS_dom"/>
</dbReference>
<dbReference type="EMBL" id="CP012669">
    <property type="protein sequence ID" value="ALE16509.1"/>
    <property type="molecule type" value="Genomic_DNA"/>
</dbReference>
<dbReference type="SUPFAM" id="SSF103473">
    <property type="entry name" value="MFS general substrate transporter"/>
    <property type="match status" value="1"/>
</dbReference>
<feature type="transmembrane region" description="Helical" evidence="4">
    <location>
        <begin position="23"/>
        <end position="43"/>
    </location>
</feature>
<feature type="transmembrane region" description="Helical" evidence="4">
    <location>
        <begin position="144"/>
        <end position="163"/>
    </location>
</feature>
<protein>
    <submittedName>
        <fullName evidence="6">L-Proline /Glycine betaine transporter ProP</fullName>
    </submittedName>
</protein>
<feature type="transmembrane region" description="Helical" evidence="4">
    <location>
        <begin position="175"/>
        <end position="194"/>
    </location>
</feature>
<dbReference type="KEGG" id="aep:AMC99_01214"/>
<feature type="domain" description="Major facilitator superfamily (MFS) profile" evidence="5">
    <location>
        <begin position="1"/>
        <end position="404"/>
    </location>
</feature>
<keyword evidence="1 4" id="KW-0812">Transmembrane</keyword>
<dbReference type="InterPro" id="IPR036259">
    <property type="entry name" value="MFS_trans_sf"/>
</dbReference>
<evidence type="ECO:0000256" key="1">
    <source>
        <dbReference type="ARBA" id="ARBA00022692"/>
    </source>
</evidence>
<feature type="transmembrane region" description="Helical" evidence="4">
    <location>
        <begin position="111"/>
        <end position="132"/>
    </location>
</feature>
<dbReference type="PATRIC" id="fig|361183.4.peg.1186"/>
<evidence type="ECO:0000313" key="6">
    <source>
        <dbReference type="EMBL" id="ALE16509.1"/>
    </source>
</evidence>